<dbReference type="FunFam" id="3.40.50.2300:FF:000014">
    <property type="entry name" value="PTS system fructose-like transporter subunit IIB"/>
    <property type="match status" value="1"/>
</dbReference>
<dbReference type="CDD" id="cd05569">
    <property type="entry name" value="PTS_IIB_fructose"/>
    <property type="match status" value="1"/>
</dbReference>
<keyword evidence="11 12" id="KW-0472">Membrane</keyword>
<comment type="subcellular location">
    <subcellularLocation>
        <location evidence="1">Cell inner membrane</location>
        <topology evidence="1">Multi-pass membrane protein</topology>
    </subcellularLocation>
    <subcellularLocation>
        <location evidence="2">Cytoplasm</location>
    </subcellularLocation>
</comment>
<feature type="transmembrane region" description="Helical" evidence="12">
    <location>
        <begin position="593"/>
        <end position="614"/>
    </location>
</feature>
<reference evidence="16 17" key="1">
    <citation type="submission" date="2019-02" db="EMBL/GenBank/DDBJ databases">
        <title>Draft genome sequence of Escherichia albertii strain Mex-12/320a, isolated from an infant with diarrhea, harboring virulence genes associated with diarrheagenic strains of enteropathogenic E. coli.</title>
        <authorList>
            <person name="Maldonado-Puga S."/>
            <person name="Meza-Segura M."/>
            <person name="Zaidi M.B."/>
            <person name="Estrada-Garcia T."/>
        </authorList>
    </citation>
    <scope>NUCLEOTIDE SEQUENCE [LARGE SCALE GENOMIC DNA]</scope>
    <source>
        <strain evidence="16 17">Mex-12/320a</strain>
    </source>
</reference>
<feature type="domain" description="PTS EIIC type-2" evidence="15">
    <location>
        <begin position="288"/>
        <end position="625"/>
    </location>
</feature>
<dbReference type="InterPro" id="IPR050864">
    <property type="entry name" value="Bacterial_PTS_Sugar_Transport"/>
</dbReference>
<feature type="transmembrane region" description="Helical" evidence="12">
    <location>
        <begin position="458"/>
        <end position="481"/>
    </location>
</feature>
<dbReference type="InterPro" id="IPR013014">
    <property type="entry name" value="PTS_EIIC_2"/>
</dbReference>
<dbReference type="InterPro" id="IPR003352">
    <property type="entry name" value="PTS_EIIC"/>
</dbReference>
<dbReference type="GO" id="GO:0009401">
    <property type="term" value="P:phosphoenolpyruvate-dependent sugar phosphotransferase system"/>
    <property type="evidence" value="ECO:0007669"/>
    <property type="project" value="UniProtKB-KW"/>
</dbReference>
<dbReference type="InterPro" id="IPR006327">
    <property type="entry name" value="PTS_IIC_fruc"/>
</dbReference>
<keyword evidence="5" id="KW-0597">Phosphoprotein</keyword>
<evidence type="ECO:0000256" key="4">
    <source>
        <dbReference type="ARBA" id="ARBA00022475"/>
    </source>
</evidence>
<evidence type="ECO:0000256" key="6">
    <source>
        <dbReference type="ARBA" id="ARBA00022597"/>
    </source>
</evidence>
<feature type="transmembrane region" description="Helical" evidence="12">
    <location>
        <begin position="528"/>
        <end position="547"/>
    </location>
</feature>
<dbReference type="PANTHER" id="PTHR30505">
    <property type="entry name" value="FRUCTOSE-LIKE PERMEASE"/>
    <property type="match status" value="1"/>
</dbReference>
<dbReference type="GO" id="GO:0005737">
    <property type="term" value="C:cytoplasm"/>
    <property type="evidence" value="ECO:0007669"/>
    <property type="project" value="UniProtKB-SubCell"/>
</dbReference>
<keyword evidence="3" id="KW-0813">Transport</keyword>
<name>A0A7Z7YMJ1_ESCAL</name>
<evidence type="ECO:0000256" key="3">
    <source>
        <dbReference type="ARBA" id="ARBA00022448"/>
    </source>
</evidence>
<evidence type="ECO:0000313" key="16">
    <source>
        <dbReference type="EMBL" id="TBR52649.1"/>
    </source>
</evidence>
<dbReference type="InterPro" id="IPR016152">
    <property type="entry name" value="PTrfase/Anion_transptr"/>
</dbReference>
<dbReference type="InterPro" id="IPR003501">
    <property type="entry name" value="PTS_EIIB_2/3"/>
</dbReference>
<gene>
    <name evidence="16" type="ORF">EYS06_11835</name>
</gene>
<protein>
    <submittedName>
        <fullName evidence="16">PTS fructose transporter subunit IIABC</fullName>
    </submittedName>
</protein>
<evidence type="ECO:0000259" key="15">
    <source>
        <dbReference type="PROSITE" id="PS51104"/>
    </source>
</evidence>
<dbReference type="Gene3D" id="3.40.50.2300">
    <property type="match status" value="1"/>
</dbReference>
<keyword evidence="8" id="KW-0598">Phosphotransferase system</keyword>
<feature type="transmembrane region" description="Helical" evidence="12">
    <location>
        <begin position="554"/>
        <end position="573"/>
    </location>
</feature>
<dbReference type="CDD" id="cd00211">
    <property type="entry name" value="PTS_IIA_fru"/>
    <property type="match status" value="1"/>
</dbReference>
<dbReference type="Pfam" id="PF02378">
    <property type="entry name" value="PTS_EIIC"/>
    <property type="match status" value="1"/>
</dbReference>
<evidence type="ECO:0000259" key="13">
    <source>
        <dbReference type="PROSITE" id="PS51094"/>
    </source>
</evidence>
<feature type="transmembrane region" description="Helical" evidence="12">
    <location>
        <begin position="376"/>
        <end position="395"/>
    </location>
</feature>
<organism evidence="16 17">
    <name type="scientific">Escherichia albertii</name>
    <dbReference type="NCBI Taxonomy" id="208962"/>
    <lineage>
        <taxon>Bacteria</taxon>
        <taxon>Pseudomonadati</taxon>
        <taxon>Pseudomonadota</taxon>
        <taxon>Gammaproteobacteria</taxon>
        <taxon>Enterobacterales</taxon>
        <taxon>Enterobacteriaceae</taxon>
        <taxon>Escherichia</taxon>
    </lineage>
</organism>
<dbReference type="GO" id="GO:0022877">
    <property type="term" value="F:protein-N(PI)-phosphohistidine-fructose phosphotransferase system transporter activity"/>
    <property type="evidence" value="ECO:0007669"/>
    <property type="project" value="InterPro"/>
</dbReference>
<dbReference type="PANTHER" id="PTHR30505:SF28">
    <property type="entry name" value="PTS SYSTEM 2-O-ALPHA-MANNOSYL-D-GLYCERATE-SPECIFIC EIIABC COMPONENT"/>
    <property type="match status" value="1"/>
</dbReference>
<feature type="transmembrane region" description="Helical" evidence="12">
    <location>
        <begin position="493"/>
        <end position="516"/>
    </location>
</feature>
<dbReference type="InterPro" id="IPR002178">
    <property type="entry name" value="PTS_EIIA_type-2_dom"/>
</dbReference>
<keyword evidence="6" id="KW-0762">Sugar transport</keyword>
<dbReference type="Gene3D" id="3.40.930.10">
    <property type="entry name" value="Mannitol-specific EII, Chain A"/>
    <property type="match status" value="1"/>
</dbReference>
<dbReference type="EMBL" id="SIZV01000013">
    <property type="protein sequence ID" value="TBR52649.1"/>
    <property type="molecule type" value="Genomic_DNA"/>
</dbReference>
<dbReference type="InterPro" id="IPR003353">
    <property type="entry name" value="PTS_IIB_fruc"/>
</dbReference>
<dbReference type="Pfam" id="PF00359">
    <property type="entry name" value="PTS_EIIA_2"/>
    <property type="match status" value="1"/>
</dbReference>
<feature type="domain" description="PTS EIIA type-2" evidence="13">
    <location>
        <begin position="5"/>
        <end position="151"/>
    </location>
</feature>
<feature type="transmembrane region" description="Helical" evidence="12">
    <location>
        <begin position="299"/>
        <end position="318"/>
    </location>
</feature>
<proteinExistence type="predicted"/>
<evidence type="ECO:0000256" key="2">
    <source>
        <dbReference type="ARBA" id="ARBA00004496"/>
    </source>
</evidence>
<dbReference type="AlphaFoldDB" id="A0A7Z7YMJ1"/>
<dbReference type="SUPFAM" id="SSF52794">
    <property type="entry name" value="PTS system IIB component-like"/>
    <property type="match status" value="1"/>
</dbReference>
<evidence type="ECO:0000256" key="7">
    <source>
        <dbReference type="ARBA" id="ARBA00022679"/>
    </source>
</evidence>
<dbReference type="RefSeq" id="WP_131109377.1">
    <property type="nucleotide sequence ID" value="NZ_SIZV01000013.1"/>
</dbReference>
<dbReference type="InterPro" id="IPR036095">
    <property type="entry name" value="PTS_EIIB-like_sf"/>
</dbReference>
<dbReference type="NCBIfam" id="TIGR00829">
    <property type="entry name" value="FRU"/>
    <property type="match status" value="1"/>
</dbReference>
<dbReference type="Proteomes" id="UP000292187">
    <property type="component" value="Unassembled WGS sequence"/>
</dbReference>
<feature type="transmembrane region" description="Helical" evidence="12">
    <location>
        <begin position="416"/>
        <end position="438"/>
    </location>
</feature>
<dbReference type="GO" id="GO:0005351">
    <property type="term" value="F:carbohydrate:proton symporter activity"/>
    <property type="evidence" value="ECO:0007669"/>
    <property type="project" value="InterPro"/>
</dbReference>
<dbReference type="NCBIfam" id="TIGR00848">
    <property type="entry name" value="fruA"/>
    <property type="match status" value="1"/>
</dbReference>
<evidence type="ECO:0000259" key="14">
    <source>
        <dbReference type="PROSITE" id="PS51099"/>
    </source>
</evidence>
<keyword evidence="7" id="KW-0808">Transferase</keyword>
<evidence type="ECO:0000256" key="10">
    <source>
        <dbReference type="ARBA" id="ARBA00022989"/>
    </source>
</evidence>
<dbReference type="Pfam" id="PF02302">
    <property type="entry name" value="PTS_IIB"/>
    <property type="match status" value="1"/>
</dbReference>
<dbReference type="PROSITE" id="PS51104">
    <property type="entry name" value="PTS_EIIC_TYPE_2"/>
    <property type="match status" value="1"/>
</dbReference>
<evidence type="ECO:0000256" key="9">
    <source>
        <dbReference type="ARBA" id="ARBA00022692"/>
    </source>
</evidence>
<dbReference type="NCBIfam" id="TIGR01427">
    <property type="entry name" value="PTS_IIC_fructo"/>
    <property type="match status" value="1"/>
</dbReference>
<dbReference type="GO" id="GO:0005886">
    <property type="term" value="C:plasma membrane"/>
    <property type="evidence" value="ECO:0007669"/>
    <property type="project" value="UniProtKB-SubCell"/>
</dbReference>
<keyword evidence="10 12" id="KW-1133">Transmembrane helix</keyword>
<dbReference type="FunFam" id="3.40.930.10:FF:000009">
    <property type="entry name" value="PTS system, fructose specific IIABC component"/>
    <property type="match status" value="1"/>
</dbReference>
<evidence type="ECO:0000256" key="11">
    <source>
        <dbReference type="ARBA" id="ARBA00023136"/>
    </source>
</evidence>
<dbReference type="InterPro" id="IPR004715">
    <property type="entry name" value="PTS_IIA_fruc"/>
</dbReference>
<dbReference type="PROSITE" id="PS51099">
    <property type="entry name" value="PTS_EIIB_TYPE_2"/>
    <property type="match status" value="1"/>
</dbReference>
<evidence type="ECO:0000256" key="5">
    <source>
        <dbReference type="ARBA" id="ARBA00022553"/>
    </source>
</evidence>
<sequence length="625" mass="66366">MTLQDLLSPSHIILNKSPCDKQELFHQLADKMAVEGYIENQDSNVFIRGLNEREALSTTGIGDGIAIPHVKSKLISKPVILFLRSDSGIPWDSLDDEPVYLVFMIAVPENAEADHLNILTRLCRWLMDDDLRLALMQAQNEKEIVILLKNKDAEEDDKTSTVEDTPPNCFIVAVTACPTGIAHTYMAAENLEKAAVKLGYQIKVETNGSVGVENALTAEDIQRAEAVIVAADTKVNIDRFAGKPLCYTSVSRGIKEPEILIKTALSAPCYQPDEQDKTGNAPSATPGVYASLMNGVSNMLPFVVAGGILIAISFFWGINSANPDDPSYNYFAKILSSVGGAAFTLFIPVMSGYIAYAISDRPAFAPGMVGGFLANTGGSGFLGAILAGFIAGYTIKLLRHGLRGLPKSFEGIKPVLLYPLLSVFIVGFITVAVVGPVMGYINTGVVHFLNDIGSANKILLGFVIGAMLAADLGGPINKAAYLFSVGVLASGNYYVMAAAVASGMVPSLAVALAATLSHDKFTQSQCEAAKANYILGLSFIAEGAIPFAASNPLVILPSLMVGSGIAGSLAMLFNTTYPAPHGGVFVLPVVGNPILFLLSTLIGVIISTALILIFKKKLTNEERIK</sequence>
<evidence type="ECO:0000313" key="17">
    <source>
        <dbReference type="Proteomes" id="UP000292187"/>
    </source>
</evidence>
<dbReference type="GO" id="GO:0090563">
    <property type="term" value="F:protein-phosphocysteine-sugar phosphotransferase activity"/>
    <property type="evidence" value="ECO:0007669"/>
    <property type="project" value="TreeGrafter"/>
</dbReference>
<accession>A0A7Z7YMJ1</accession>
<comment type="caution">
    <text evidence="16">The sequence shown here is derived from an EMBL/GenBank/DDBJ whole genome shotgun (WGS) entry which is preliminary data.</text>
</comment>
<dbReference type="PROSITE" id="PS51094">
    <property type="entry name" value="PTS_EIIA_TYPE_2"/>
    <property type="match status" value="1"/>
</dbReference>
<evidence type="ECO:0000256" key="1">
    <source>
        <dbReference type="ARBA" id="ARBA00004429"/>
    </source>
</evidence>
<keyword evidence="4" id="KW-1003">Cell membrane</keyword>
<evidence type="ECO:0000256" key="12">
    <source>
        <dbReference type="SAM" id="Phobius"/>
    </source>
</evidence>
<keyword evidence="9 12" id="KW-0812">Transmembrane</keyword>
<dbReference type="InterPro" id="IPR013011">
    <property type="entry name" value="PTS_EIIB_2"/>
</dbReference>
<feature type="domain" description="PTS EIIB type-2" evidence="14">
    <location>
        <begin position="171"/>
        <end position="266"/>
    </location>
</feature>
<feature type="transmembrane region" description="Helical" evidence="12">
    <location>
        <begin position="330"/>
        <end position="356"/>
    </location>
</feature>
<dbReference type="SUPFAM" id="SSF55804">
    <property type="entry name" value="Phoshotransferase/anion transport protein"/>
    <property type="match status" value="1"/>
</dbReference>
<evidence type="ECO:0000256" key="8">
    <source>
        <dbReference type="ARBA" id="ARBA00022683"/>
    </source>
</evidence>